<dbReference type="PaxDb" id="29760-VIT_18s0001g07020.t01"/>
<name>F6H100_VITVI</name>
<feature type="region of interest" description="Disordered" evidence="1">
    <location>
        <begin position="1"/>
        <end position="24"/>
    </location>
</feature>
<dbReference type="EMBL" id="FN595227">
    <property type="protein sequence ID" value="CCB45622.1"/>
    <property type="molecule type" value="Genomic_DNA"/>
</dbReference>
<gene>
    <name evidence="2" type="ordered locus">VIT_18s0001g07020</name>
</gene>
<sequence length="46" mass="5163">MVGLRDDQRGFAGMNDGLNKKWPEGIREPIHDRISRNVSLALASLQ</sequence>
<evidence type="ECO:0000256" key="1">
    <source>
        <dbReference type="SAM" id="MobiDB-lite"/>
    </source>
</evidence>
<dbReference type="Proteomes" id="UP000009183">
    <property type="component" value="Chromosome 18"/>
</dbReference>
<dbReference type="HOGENOM" id="CLU_3192406_0_0_1"/>
<accession>F6H100</accession>
<dbReference type="InParanoid" id="F6H100"/>
<keyword evidence="3" id="KW-1185">Reference proteome</keyword>
<protein>
    <submittedName>
        <fullName evidence="2">Uncharacterized protein</fullName>
    </submittedName>
</protein>
<organism evidence="2 3">
    <name type="scientific">Vitis vinifera</name>
    <name type="common">Grape</name>
    <dbReference type="NCBI Taxonomy" id="29760"/>
    <lineage>
        <taxon>Eukaryota</taxon>
        <taxon>Viridiplantae</taxon>
        <taxon>Streptophyta</taxon>
        <taxon>Embryophyta</taxon>
        <taxon>Tracheophyta</taxon>
        <taxon>Spermatophyta</taxon>
        <taxon>Magnoliopsida</taxon>
        <taxon>eudicotyledons</taxon>
        <taxon>Gunneridae</taxon>
        <taxon>Pentapetalae</taxon>
        <taxon>rosids</taxon>
        <taxon>Vitales</taxon>
        <taxon>Vitaceae</taxon>
        <taxon>Viteae</taxon>
        <taxon>Vitis</taxon>
    </lineage>
</organism>
<evidence type="ECO:0000313" key="3">
    <source>
        <dbReference type="Proteomes" id="UP000009183"/>
    </source>
</evidence>
<dbReference type="AlphaFoldDB" id="F6H100"/>
<reference evidence="3" key="1">
    <citation type="journal article" date="2007" name="Nature">
        <title>The grapevine genome sequence suggests ancestral hexaploidization in major angiosperm phyla.</title>
        <authorList>
            <consortium name="The French-Italian Public Consortium for Grapevine Genome Characterization."/>
            <person name="Jaillon O."/>
            <person name="Aury J.-M."/>
            <person name="Noel B."/>
            <person name="Policriti A."/>
            <person name="Clepet C."/>
            <person name="Casagrande A."/>
            <person name="Choisne N."/>
            <person name="Aubourg S."/>
            <person name="Vitulo N."/>
            <person name="Jubin C."/>
            <person name="Vezzi A."/>
            <person name="Legeai F."/>
            <person name="Hugueney P."/>
            <person name="Dasilva C."/>
            <person name="Horner D."/>
            <person name="Mica E."/>
            <person name="Jublot D."/>
            <person name="Poulain J."/>
            <person name="Bruyere C."/>
            <person name="Billault A."/>
            <person name="Segurens B."/>
            <person name="Gouyvenoux M."/>
            <person name="Ugarte E."/>
            <person name="Cattonaro F."/>
            <person name="Anthouard V."/>
            <person name="Vico V."/>
            <person name="Del Fabbro C."/>
            <person name="Alaux M."/>
            <person name="Di Gaspero G."/>
            <person name="Dumas V."/>
            <person name="Felice N."/>
            <person name="Paillard S."/>
            <person name="Juman I."/>
            <person name="Moroldo M."/>
            <person name="Scalabrin S."/>
            <person name="Canaguier A."/>
            <person name="Le Clainche I."/>
            <person name="Malacrida G."/>
            <person name="Durand E."/>
            <person name="Pesole G."/>
            <person name="Laucou V."/>
            <person name="Chatelet P."/>
            <person name="Merdinoglu D."/>
            <person name="Delledonne M."/>
            <person name="Pezzotti M."/>
            <person name="Lecharny A."/>
            <person name="Scarpelli C."/>
            <person name="Artiguenave F."/>
            <person name="Pe M.E."/>
            <person name="Valle G."/>
            <person name="Morgante M."/>
            <person name="Caboche M."/>
            <person name="Adam-Blondon A.-F."/>
            <person name="Weissenbach J."/>
            <person name="Quetier F."/>
            <person name="Wincker P."/>
        </authorList>
    </citation>
    <scope>NUCLEOTIDE SEQUENCE [LARGE SCALE GENOMIC DNA]</scope>
    <source>
        <strain evidence="3">cv. Pinot noir / PN40024</strain>
    </source>
</reference>
<proteinExistence type="predicted"/>
<evidence type="ECO:0000313" key="2">
    <source>
        <dbReference type="EMBL" id="CCB45622.1"/>
    </source>
</evidence>